<organism evidence="1">
    <name type="scientific">Arundo donax</name>
    <name type="common">Giant reed</name>
    <name type="synonym">Donax arundinaceus</name>
    <dbReference type="NCBI Taxonomy" id="35708"/>
    <lineage>
        <taxon>Eukaryota</taxon>
        <taxon>Viridiplantae</taxon>
        <taxon>Streptophyta</taxon>
        <taxon>Embryophyta</taxon>
        <taxon>Tracheophyta</taxon>
        <taxon>Spermatophyta</taxon>
        <taxon>Magnoliopsida</taxon>
        <taxon>Liliopsida</taxon>
        <taxon>Poales</taxon>
        <taxon>Poaceae</taxon>
        <taxon>PACMAD clade</taxon>
        <taxon>Arundinoideae</taxon>
        <taxon>Arundineae</taxon>
        <taxon>Arundo</taxon>
    </lineage>
</organism>
<dbReference type="AlphaFoldDB" id="A0A0A9CJP1"/>
<accession>A0A0A9CJP1</accession>
<evidence type="ECO:0000313" key="1">
    <source>
        <dbReference type="EMBL" id="JAD75811.1"/>
    </source>
</evidence>
<reference evidence="1" key="1">
    <citation type="submission" date="2014-09" db="EMBL/GenBank/DDBJ databases">
        <authorList>
            <person name="Magalhaes I.L.F."/>
            <person name="Oliveira U."/>
            <person name="Santos F.R."/>
            <person name="Vidigal T.H.D.A."/>
            <person name="Brescovit A.D."/>
            <person name="Santos A.J."/>
        </authorList>
    </citation>
    <scope>NUCLEOTIDE SEQUENCE</scope>
    <source>
        <tissue evidence="1">Shoot tissue taken approximately 20 cm above the soil surface</tissue>
    </source>
</reference>
<sequence length="31" mass="3745">MFFIDRFSMWTERNSAHDMEFPLVTIKAPRA</sequence>
<protein>
    <submittedName>
        <fullName evidence="1">Uncharacterized protein</fullName>
    </submittedName>
</protein>
<name>A0A0A9CJP1_ARUDO</name>
<proteinExistence type="predicted"/>
<dbReference type="EMBL" id="GBRH01222084">
    <property type="protein sequence ID" value="JAD75811.1"/>
    <property type="molecule type" value="Transcribed_RNA"/>
</dbReference>
<reference evidence="1" key="2">
    <citation type="journal article" date="2015" name="Data Brief">
        <title>Shoot transcriptome of the giant reed, Arundo donax.</title>
        <authorList>
            <person name="Barrero R.A."/>
            <person name="Guerrero F.D."/>
            <person name="Moolhuijzen P."/>
            <person name="Goolsby J.A."/>
            <person name="Tidwell J."/>
            <person name="Bellgard S.E."/>
            <person name="Bellgard M.I."/>
        </authorList>
    </citation>
    <scope>NUCLEOTIDE SEQUENCE</scope>
    <source>
        <tissue evidence="1">Shoot tissue taken approximately 20 cm above the soil surface</tissue>
    </source>
</reference>